<dbReference type="AlphaFoldDB" id="A0A1X7R5L4"/>
<dbReference type="PANTHER" id="PTHR21377">
    <property type="entry name" value="PROTEIN FAM210B, MITOCHONDRIAL"/>
    <property type="match status" value="1"/>
</dbReference>
<dbReference type="PANTHER" id="PTHR21377:SF0">
    <property type="entry name" value="PROTEIN FAM210B, MITOCHONDRIAL"/>
    <property type="match status" value="1"/>
</dbReference>
<name>A0A1X7R5L4_9SACH</name>
<evidence type="ECO:0000256" key="2">
    <source>
        <dbReference type="SAM" id="Phobius"/>
    </source>
</evidence>
<sequence>MLRLGRIPIVGIKPLNSVVNSTRILRFPTITRSISRSCRRLATAPVQQQIKTVKPETGIKKLMKKYGYSALVVYIGVTFISLPLCFFTVHSMGAEKISIYMNRGKQLFGYGESSDEAVIEKLKQKKLELEKQRESGTHTKWSEFKQSTLLAEFLIAYGLHKSLVFVRIPVTAAVTPTMARLFQRWGFKRLVGGANMMNNGRIIPKVGPNGELPRQNPSKSRKWFNGLM</sequence>
<dbReference type="Proteomes" id="UP000196158">
    <property type="component" value="Unassembled WGS sequence"/>
</dbReference>
<dbReference type="InterPro" id="IPR009688">
    <property type="entry name" value="FAM210A/B-like_dom"/>
</dbReference>
<evidence type="ECO:0000313" key="5">
    <source>
        <dbReference type="Proteomes" id="UP000196158"/>
    </source>
</evidence>
<evidence type="ECO:0000313" key="4">
    <source>
        <dbReference type="EMBL" id="SMN20958.1"/>
    </source>
</evidence>
<feature type="coiled-coil region" evidence="1">
    <location>
        <begin position="112"/>
        <end position="139"/>
    </location>
</feature>
<feature type="domain" description="DUF1279" evidence="3">
    <location>
        <begin position="58"/>
        <end position="176"/>
    </location>
</feature>
<proteinExistence type="predicted"/>
<protein>
    <submittedName>
        <fullName evidence="4">Similar to Saccharomyces cerevisiae YGR147C NAT2 Protein with an apparent role in acetylation of N-terminal methionine residues</fullName>
    </submittedName>
</protein>
<dbReference type="Pfam" id="PF06916">
    <property type="entry name" value="FAM210A-B_dom"/>
    <property type="match status" value="1"/>
</dbReference>
<dbReference type="EMBL" id="FXLY01000006">
    <property type="protein sequence ID" value="SMN20958.1"/>
    <property type="molecule type" value="Genomic_DNA"/>
</dbReference>
<gene>
    <name evidence="4" type="ORF">KASA_0M03971G</name>
</gene>
<keyword evidence="2" id="KW-0472">Membrane</keyword>
<keyword evidence="5" id="KW-1185">Reference proteome</keyword>
<keyword evidence="2" id="KW-1133">Transmembrane helix</keyword>
<dbReference type="InterPro" id="IPR045866">
    <property type="entry name" value="FAM210A/B-like"/>
</dbReference>
<organism evidence="4 5">
    <name type="scientific">Maudiozyma saulgeensis</name>
    <dbReference type="NCBI Taxonomy" id="1789683"/>
    <lineage>
        <taxon>Eukaryota</taxon>
        <taxon>Fungi</taxon>
        <taxon>Dikarya</taxon>
        <taxon>Ascomycota</taxon>
        <taxon>Saccharomycotina</taxon>
        <taxon>Saccharomycetes</taxon>
        <taxon>Saccharomycetales</taxon>
        <taxon>Saccharomycetaceae</taxon>
        <taxon>Maudiozyma</taxon>
    </lineage>
</organism>
<keyword evidence="1" id="KW-0175">Coiled coil</keyword>
<dbReference type="OrthoDB" id="426386at2759"/>
<dbReference type="GO" id="GO:0005739">
    <property type="term" value="C:mitochondrion"/>
    <property type="evidence" value="ECO:0007669"/>
    <property type="project" value="TreeGrafter"/>
</dbReference>
<evidence type="ECO:0000256" key="1">
    <source>
        <dbReference type="SAM" id="Coils"/>
    </source>
</evidence>
<evidence type="ECO:0000259" key="3">
    <source>
        <dbReference type="Pfam" id="PF06916"/>
    </source>
</evidence>
<reference evidence="4 5" key="1">
    <citation type="submission" date="2017-04" db="EMBL/GenBank/DDBJ databases">
        <authorList>
            <person name="Afonso C.L."/>
            <person name="Miller P.J."/>
            <person name="Scott M.A."/>
            <person name="Spackman E."/>
            <person name="Goraichik I."/>
            <person name="Dimitrov K.M."/>
            <person name="Suarez D.L."/>
            <person name="Swayne D.E."/>
        </authorList>
    </citation>
    <scope>NUCLEOTIDE SEQUENCE [LARGE SCALE GENOMIC DNA]</scope>
</reference>
<feature type="transmembrane region" description="Helical" evidence="2">
    <location>
        <begin position="68"/>
        <end position="89"/>
    </location>
</feature>
<accession>A0A1X7R5L4</accession>
<keyword evidence="2" id="KW-0812">Transmembrane</keyword>